<keyword evidence="2" id="KW-0645">Protease</keyword>
<evidence type="ECO:0000256" key="7">
    <source>
        <dbReference type="ARBA" id="ARBA00052248"/>
    </source>
</evidence>
<name>A0A6J8F3S5_MYTCO</name>
<dbReference type="EMBL" id="CACVKT020010427">
    <property type="protein sequence ID" value="CAC5426325.1"/>
    <property type="molecule type" value="Genomic_DNA"/>
</dbReference>
<evidence type="ECO:0000256" key="5">
    <source>
        <dbReference type="ARBA" id="ARBA00022833"/>
    </source>
</evidence>
<evidence type="ECO:0000313" key="18">
    <source>
        <dbReference type="EMBL" id="CAC5426325.1"/>
    </source>
</evidence>
<feature type="domain" description="Peptidase M16 N-terminal" evidence="14">
    <location>
        <begin position="67"/>
        <end position="204"/>
    </location>
</feature>
<organism evidence="18 19">
    <name type="scientific">Mytilus coruscus</name>
    <name type="common">Sea mussel</name>
    <dbReference type="NCBI Taxonomy" id="42192"/>
    <lineage>
        <taxon>Eukaryota</taxon>
        <taxon>Metazoa</taxon>
        <taxon>Spiralia</taxon>
        <taxon>Lophotrochozoa</taxon>
        <taxon>Mollusca</taxon>
        <taxon>Bivalvia</taxon>
        <taxon>Autobranchia</taxon>
        <taxon>Pteriomorphia</taxon>
        <taxon>Mytilida</taxon>
        <taxon>Mytiloidea</taxon>
        <taxon>Mytilidae</taxon>
        <taxon>Mytilinae</taxon>
        <taxon>Mytilus</taxon>
    </lineage>
</organism>
<dbReference type="PANTHER" id="PTHR43690">
    <property type="entry name" value="NARDILYSIN"/>
    <property type="match status" value="1"/>
</dbReference>
<dbReference type="SUPFAM" id="SSF63411">
    <property type="entry name" value="LuxS/MPP-like metallohydrolase"/>
    <property type="match status" value="4"/>
</dbReference>
<keyword evidence="5" id="KW-0862">Zinc</keyword>
<evidence type="ECO:0000256" key="10">
    <source>
        <dbReference type="ARBA" id="ARBA00074992"/>
    </source>
</evidence>
<evidence type="ECO:0000259" key="17">
    <source>
        <dbReference type="Pfam" id="PF22456"/>
    </source>
</evidence>
<evidence type="ECO:0000256" key="2">
    <source>
        <dbReference type="ARBA" id="ARBA00022670"/>
    </source>
</evidence>
<dbReference type="OrthoDB" id="952271at2759"/>
<evidence type="ECO:0000256" key="13">
    <source>
        <dbReference type="SAM" id="MobiDB-lite"/>
    </source>
</evidence>
<comment type="similarity">
    <text evidence="1 12">Belongs to the peptidase M16 family.</text>
</comment>
<dbReference type="FunFam" id="3.30.830.10:FF:000007">
    <property type="entry name" value="Insulin-degrading enzyme"/>
    <property type="match status" value="1"/>
</dbReference>
<evidence type="ECO:0000256" key="1">
    <source>
        <dbReference type="ARBA" id="ARBA00007261"/>
    </source>
</evidence>
<dbReference type="Pfam" id="PF05193">
    <property type="entry name" value="Peptidase_M16_C"/>
    <property type="match status" value="1"/>
</dbReference>
<dbReference type="GO" id="GO:0005829">
    <property type="term" value="C:cytosol"/>
    <property type="evidence" value="ECO:0007669"/>
    <property type="project" value="TreeGrafter"/>
</dbReference>
<keyword evidence="4 18" id="KW-0378">Hydrolase</keyword>
<keyword evidence="3" id="KW-0479">Metal-binding</keyword>
<sequence length="1024" mass="117324">MLNFSLIVPRISRFLGKTNKRNSSLSYRYTSTMASQYIKSKINSDAILKSAEDKRAYEGLELKNGMKVLLISDPETDKASGAMDVNIGHMKDPVELPGLAHFCEHMLFLGTKKYEQENEYSKFLSEHGGSSNAYTSGEHTNFYFDISPEYLPGALDRFSQFFLCPLFTESATDREVNAVNSENDKNLQSDPWRIHQLEKTLTDPSHDYSKFGTGNKDTLDTIPKSNGVNVRDALLKFHDGYYSSNIMGLCVLGKESIEELTEMVVPLIANVENTNVVVPEWKDHPVGPAQMKKIAYTVPVKDVRNLSLSWPIMDLHPYFKCNPGHYLGHLVGHEGKGSLLSELKNRGWVNTLCGGQSPGAKGFMFFKVDVDLTEEGQEHIDDIITLTYQYFNMLKREGPKQWIFDECKDLSAMTFRFKGKEKPRNYTTQVAGLIHKYSLSEVLSGPYLMSEFQPDLITMVLDKLQPDRMRIFVVSKKFEDKTNIKEKWYGTDYSVEDIPDSKIQMWSKCGENENLTLPEKNDFIPTDFELVTREVDPTSLPELIKDSAMTQLWFKQDDTYLLPKACINFELISSLGRSDPVNCNLMYLFVSLFKDALNEYAYDAELAGLHYGLECTIYGMSFAIGGYNQKQKVLLAKILEKMTTFKVDPKRFEIYKEMYTRSLKNFSAEQPHQHAIYYTSVLMSEFMWTKDELLQCVDEMTVEKLDAFIPHSVYFLSKLYIEGLIYGNVTKQGALDIVDTVESILTTKCNTKPLLPSQTKRLRELQLPDGSSFVYHEKNHVHKSSSIEVYYQCGLQQTQPNMLLEMFVQIIAEPCFDILRTKEQLGYIVFSGVRRSNGVQGLRVIIQSDRSPDYVEKRVEAFLNSMDDYIKDMTEEAFQKHLKALVSKRMEKPKKISGQNSRYWSEILSQQYNFDRETVEVEFLKTVKKEDVFSFFKDRIAVGAPYRKKFSIHVVSSVNGEQQTTETNGEQQTTETTDDGNNLLPSPELPQPMVVTSVAEFKRDMGLYPLPRPYIDLQKARSKL</sequence>
<dbReference type="InterPro" id="IPR050626">
    <property type="entry name" value="Peptidase_M16"/>
</dbReference>
<comment type="catalytic activity">
    <reaction evidence="7">
        <text>Degradation of insulin, glucagon and other polypeptides. No action on proteins.</text>
        <dbReference type="EC" id="3.4.24.56"/>
    </reaction>
</comment>
<evidence type="ECO:0000256" key="8">
    <source>
        <dbReference type="ARBA" id="ARBA00066874"/>
    </source>
</evidence>
<dbReference type="GO" id="GO:0005739">
    <property type="term" value="C:mitochondrion"/>
    <property type="evidence" value="ECO:0007669"/>
    <property type="project" value="TreeGrafter"/>
</dbReference>
<dbReference type="GO" id="GO:0043171">
    <property type="term" value="P:peptide catabolic process"/>
    <property type="evidence" value="ECO:0007669"/>
    <property type="project" value="TreeGrafter"/>
</dbReference>
<proteinExistence type="inferred from homology"/>
<dbReference type="InterPro" id="IPR032632">
    <property type="entry name" value="Peptidase_M16_M"/>
</dbReference>
<evidence type="ECO:0000313" key="19">
    <source>
        <dbReference type="Proteomes" id="UP000507470"/>
    </source>
</evidence>
<feature type="domain" description="Peptidase M16 C-terminal" evidence="15">
    <location>
        <begin position="231"/>
        <end position="409"/>
    </location>
</feature>
<keyword evidence="6" id="KW-0482">Metalloprotease</keyword>
<dbReference type="FunFam" id="3.30.830.10:FF:000005">
    <property type="entry name" value="nardilysin isoform X1"/>
    <property type="match status" value="1"/>
</dbReference>
<evidence type="ECO:0000256" key="4">
    <source>
        <dbReference type="ARBA" id="ARBA00022801"/>
    </source>
</evidence>
<evidence type="ECO:0000256" key="12">
    <source>
        <dbReference type="RuleBase" id="RU004447"/>
    </source>
</evidence>
<dbReference type="PROSITE" id="PS00143">
    <property type="entry name" value="INSULINASE"/>
    <property type="match status" value="1"/>
</dbReference>
<dbReference type="Pfam" id="PF22456">
    <property type="entry name" value="PqqF-like_C_4"/>
    <property type="match status" value="1"/>
</dbReference>
<dbReference type="Pfam" id="PF00675">
    <property type="entry name" value="Peptidase_M16"/>
    <property type="match status" value="1"/>
</dbReference>
<dbReference type="InterPro" id="IPR011765">
    <property type="entry name" value="Pept_M16_N"/>
</dbReference>
<dbReference type="GO" id="GO:0046872">
    <property type="term" value="F:metal ion binding"/>
    <property type="evidence" value="ECO:0007669"/>
    <property type="project" value="UniProtKB-KW"/>
</dbReference>
<keyword evidence="19" id="KW-1185">Reference proteome</keyword>
<dbReference type="Proteomes" id="UP000507470">
    <property type="component" value="Unassembled WGS sequence"/>
</dbReference>
<evidence type="ECO:0000256" key="6">
    <source>
        <dbReference type="ARBA" id="ARBA00023049"/>
    </source>
</evidence>
<dbReference type="InterPro" id="IPR054734">
    <property type="entry name" value="PqqF-like_C_4"/>
</dbReference>
<dbReference type="Gene3D" id="3.30.830.10">
    <property type="entry name" value="Metalloenzyme, LuxS/M16 peptidase-like"/>
    <property type="match status" value="4"/>
</dbReference>
<feature type="domain" description="Coenzyme PQQ synthesis protein F-like C-terminal lobe" evidence="17">
    <location>
        <begin position="807"/>
        <end position="904"/>
    </location>
</feature>
<evidence type="ECO:0000259" key="16">
    <source>
        <dbReference type="Pfam" id="PF16187"/>
    </source>
</evidence>
<reference evidence="18 19" key="1">
    <citation type="submission" date="2020-06" db="EMBL/GenBank/DDBJ databases">
        <authorList>
            <person name="Li R."/>
            <person name="Bekaert M."/>
        </authorList>
    </citation>
    <scope>NUCLEOTIDE SEQUENCE [LARGE SCALE GENOMIC DNA]</scope>
    <source>
        <strain evidence="19">wild</strain>
    </source>
</reference>
<dbReference type="InterPro" id="IPR001431">
    <property type="entry name" value="Pept_M16_Zn_BS"/>
</dbReference>
<evidence type="ECO:0000259" key="14">
    <source>
        <dbReference type="Pfam" id="PF00675"/>
    </source>
</evidence>
<gene>
    <name evidence="18" type="ORF">MCOR_58049</name>
</gene>
<feature type="region of interest" description="Disordered" evidence="13">
    <location>
        <begin position="959"/>
        <end position="989"/>
    </location>
</feature>
<protein>
    <recommendedName>
        <fullName evidence="9">Insulin-degrading enzyme</fullName>
        <ecNumber evidence="8">3.4.24.56</ecNumber>
    </recommendedName>
    <alternativeName>
        <fullName evidence="11">Insulin protease</fullName>
    </alternativeName>
    <alternativeName>
        <fullName evidence="10">Insulysin</fullName>
    </alternativeName>
</protein>
<dbReference type="Pfam" id="PF16187">
    <property type="entry name" value="Peptidase_M16_M"/>
    <property type="match status" value="1"/>
</dbReference>
<feature type="compositionally biased region" description="Low complexity" evidence="13">
    <location>
        <begin position="959"/>
        <end position="982"/>
    </location>
</feature>
<feature type="domain" description="Peptidase M16 middle/third" evidence="16">
    <location>
        <begin position="415"/>
        <end position="695"/>
    </location>
</feature>
<dbReference type="PANTHER" id="PTHR43690:SF18">
    <property type="entry name" value="INSULIN-DEGRADING ENZYME-RELATED"/>
    <property type="match status" value="1"/>
</dbReference>
<dbReference type="FunFam" id="3.30.830.10:FF:000003">
    <property type="entry name" value="Insulin-degrading enzyme"/>
    <property type="match status" value="1"/>
</dbReference>
<dbReference type="GO" id="GO:0004222">
    <property type="term" value="F:metalloendopeptidase activity"/>
    <property type="evidence" value="ECO:0007669"/>
    <property type="project" value="UniProtKB-EC"/>
</dbReference>
<dbReference type="AlphaFoldDB" id="A0A6J8F3S5"/>
<evidence type="ECO:0000259" key="15">
    <source>
        <dbReference type="Pfam" id="PF05193"/>
    </source>
</evidence>
<dbReference type="FunFam" id="3.30.830.10:FF:000004">
    <property type="entry name" value="Putative insulin-degrading enzyme"/>
    <property type="match status" value="1"/>
</dbReference>
<dbReference type="EC" id="3.4.24.56" evidence="8"/>
<dbReference type="GO" id="GO:0051603">
    <property type="term" value="P:proteolysis involved in protein catabolic process"/>
    <property type="evidence" value="ECO:0007669"/>
    <property type="project" value="TreeGrafter"/>
</dbReference>
<evidence type="ECO:0000256" key="9">
    <source>
        <dbReference type="ARBA" id="ARBA00070422"/>
    </source>
</evidence>
<dbReference type="InterPro" id="IPR011249">
    <property type="entry name" value="Metalloenz_LuxS/M16"/>
</dbReference>
<dbReference type="InterPro" id="IPR007863">
    <property type="entry name" value="Peptidase_M16_C"/>
</dbReference>
<accession>A0A6J8F3S5</accession>
<evidence type="ECO:0000256" key="11">
    <source>
        <dbReference type="ARBA" id="ARBA00080349"/>
    </source>
</evidence>
<evidence type="ECO:0000256" key="3">
    <source>
        <dbReference type="ARBA" id="ARBA00022723"/>
    </source>
</evidence>